<dbReference type="PANTHER" id="PTHR10165:SF84">
    <property type="entry name" value="PHOSPHATIDIC ACID PHOSPHATASE BETA"/>
    <property type="match status" value="1"/>
</dbReference>
<feature type="transmembrane region" description="Helical" evidence="7">
    <location>
        <begin position="108"/>
        <end position="129"/>
    </location>
</feature>
<reference evidence="10" key="1">
    <citation type="journal article" date="2020" name="Stud. Mycol.">
        <title>101 Dothideomycetes genomes: A test case for predicting lifestyles and emergence of pathogens.</title>
        <authorList>
            <person name="Haridas S."/>
            <person name="Albert R."/>
            <person name="Binder M."/>
            <person name="Bloem J."/>
            <person name="LaButti K."/>
            <person name="Salamov A."/>
            <person name="Andreopoulos B."/>
            <person name="Baker S."/>
            <person name="Barry K."/>
            <person name="Bills G."/>
            <person name="Bluhm B."/>
            <person name="Cannon C."/>
            <person name="Castanera R."/>
            <person name="Culley D."/>
            <person name="Daum C."/>
            <person name="Ezra D."/>
            <person name="Gonzalez J."/>
            <person name="Henrissat B."/>
            <person name="Kuo A."/>
            <person name="Liang C."/>
            <person name="Lipzen A."/>
            <person name="Lutzoni F."/>
            <person name="Magnuson J."/>
            <person name="Mondo S."/>
            <person name="Nolan M."/>
            <person name="Ohm R."/>
            <person name="Pangilinan J."/>
            <person name="Park H.-J."/>
            <person name="Ramirez L."/>
            <person name="Alfaro M."/>
            <person name="Sun H."/>
            <person name="Tritt A."/>
            <person name="Yoshinaga Y."/>
            <person name="Zwiers L.-H."/>
            <person name="Turgeon B."/>
            <person name="Goodwin S."/>
            <person name="Spatafora J."/>
            <person name="Crous P."/>
            <person name="Grigoriev I."/>
        </authorList>
    </citation>
    <scope>NUCLEOTIDE SEQUENCE [LARGE SCALE GENOMIC DNA]</scope>
    <source>
        <strain evidence="10">CBS 304.66</strain>
    </source>
</reference>
<organism evidence="9 10">
    <name type="scientific">Lojkania enalia</name>
    <dbReference type="NCBI Taxonomy" id="147567"/>
    <lineage>
        <taxon>Eukaryota</taxon>
        <taxon>Fungi</taxon>
        <taxon>Dikarya</taxon>
        <taxon>Ascomycota</taxon>
        <taxon>Pezizomycotina</taxon>
        <taxon>Dothideomycetes</taxon>
        <taxon>Pleosporomycetidae</taxon>
        <taxon>Pleosporales</taxon>
        <taxon>Pleosporales incertae sedis</taxon>
        <taxon>Lojkania</taxon>
    </lineage>
</organism>
<feature type="region of interest" description="Disordered" evidence="6">
    <location>
        <begin position="1"/>
        <end position="42"/>
    </location>
</feature>
<dbReference type="GO" id="GO:0016020">
    <property type="term" value="C:membrane"/>
    <property type="evidence" value="ECO:0007669"/>
    <property type="project" value="UniProtKB-SubCell"/>
</dbReference>
<dbReference type="InterPro" id="IPR000326">
    <property type="entry name" value="PAP2/HPO"/>
</dbReference>
<evidence type="ECO:0000256" key="6">
    <source>
        <dbReference type="SAM" id="MobiDB-lite"/>
    </source>
</evidence>
<dbReference type="OrthoDB" id="10030083at2759"/>
<dbReference type="InterPro" id="IPR036938">
    <property type="entry name" value="PAP2/HPO_sf"/>
</dbReference>
<dbReference type="FunFam" id="1.20.144.10:FF:000035">
    <property type="entry name" value="Putative Lipid phosphate phosphatase 1"/>
    <property type="match status" value="1"/>
</dbReference>
<keyword evidence="5 7" id="KW-0472">Membrane</keyword>
<comment type="similarity">
    <text evidence="2">Belongs to the PA-phosphatase related phosphoesterase family.</text>
</comment>
<dbReference type="GO" id="GO:0046839">
    <property type="term" value="P:phospholipid dephosphorylation"/>
    <property type="evidence" value="ECO:0007669"/>
    <property type="project" value="TreeGrafter"/>
</dbReference>
<evidence type="ECO:0000256" key="2">
    <source>
        <dbReference type="ARBA" id="ARBA00008816"/>
    </source>
</evidence>
<dbReference type="SMART" id="SM00014">
    <property type="entry name" value="acidPPc"/>
    <property type="match status" value="1"/>
</dbReference>
<dbReference type="AlphaFoldDB" id="A0A9P4K5S5"/>
<dbReference type="PANTHER" id="PTHR10165">
    <property type="entry name" value="LIPID PHOSPHATE PHOSPHATASE"/>
    <property type="match status" value="1"/>
</dbReference>
<evidence type="ECO:0000256" key="5">
    <source>
        <dbReference type="ARBA" id="ARBA00023136"/>
    </source>
</evidence>
<dbReference type="Pfam" id="PF01569">
    <property type="entry name" value="PAP2"/>
    <property type="match status" value="1"/>
</dbReference>
<dbReference type="CDD" id="cd03390">
    <property type="entry name" value="PAP2_containing_1_like"/>
    <property type="match status" value="1"/>
</dbReference>
<accession>A0A9P4K5S5</accession>
<dbReference type="Gene3D" id="1.20.144.10">
    <property type="entry name" value="Phosphatidic acid phosphatase type 2/haloperoxidase"/>
    <property type="match status" value="1"/>
</dbReference>
<keyword evidence="4 7" id="KW-1133">Transmembrane helix</keyword>
<keyword evidence="3 7" id="KW-0812">Transmembrane</keyword>
<feature type="domain" description="Phosphatidic acid phosphatase type 2/haloperoxidase" evidence="8">
    <location>
        <begin position="144"/>
        <end position="291"/>
    </location>
</feature>
<evidence type="ECO:0000256" key="1">
    <source>
        <dbReference type="ARBA" id="ARBA00004141"/>
    </source>
</evidence>
<evidence type="ECO:0000313" key="10">
    <source>
        <dbReference type="Proteomes" id="UP000800093"/>
    </source>
</evidence>
<evidence type="ECO:0000256" key="3">
    <source>
        <dbReference type="ARBA" id="ARBA00022692"/>
    </source>
</evidence>
<feature type="transmembrane region" description="Helical" evidence="7">
    <location>
        <begin position="273"/>
        <end position="294"/>
    </location>
</feature>
<feature type="transmembrane region" description="Helical" evidence="7">
    <location>
        <begin position="215"/>
        <end position="233"/>
    </location>
</feature>
<evidence type="ECO:0000256" key="4">
    <source>
        <dbReference type="ARBA" id="ARBA00022989"/>
    </source>
</evidence>
<comment type="subcellular location">
    <subcellularLocation>
        <location evidence="1">Membrane</location>
        <topology evidence="1">Multi-pass membrane protein</topology>
    </subcellularLocation>
</comment>
<dbReference type="InterPro" id="IPR043216">
    <property type="entry name" value="PAP-like"/>
</dbReference>
<gene>
    <name evidence="9" type="ORF">CC78DRAFT_554481</name>
</gene>
<evidence type="ECO:0000256" key="7">
    <source>
        <dbReference type="SAM" id="Phobius"/>
    </source>
</evidence>
<proteinExistence type="inferred from homology"/>
<protein>
    <submittedName>
        <fullName evidence="9">PAP2-domain-containing protein</fullName>
    </submittedName>
</protein>
<feature type="transmembrane region" description="Helical" evidence="7">
    <location>
        <begin position="58"/>
        <end position="78"/>
    </location>
</feature>
<dbReference type="EMBL" id="ML986638">
    <property type="protein sequence ID" value="KAF2262658.1"/>
    <property type="molecule type" value="Genomic_DNA"/>
</dbReference>
<name>A0A9P4K5S5_9PLEO</name>
<keyword evidence="10" id="KW-1185">Reference proteome</keyword>
<dbReference type="GO" id="GO:0006644">
    <property type="term" value="P:phospholipid metabolic process"/>
    <property type="evidence" value="ECO:0007669"/>
    <property type="project" value="InterPro"/>
</dbReference>
<dbReference type="SUPFAM" id="SSF48317">
    <property type="entry name" value="Acid phosphatase/Vanadium-dependent haloperoxidase"/>
    <property type="match status" value="1"/>
</dbReference>
<evidence type="ECO:0000259" key="8">
    <source>
        <dbReference type="SMART" id="SM00014"/>
    </source>
</evidence>
<dbReference type="GO" id="GO:0008195">
    <property type="term" value="F:phosphatidate phosphatase activity"/>
    <property type="evidence" value="ECO:0007669"/>
    <property type="project" value="TreeGrafter"/>
</dbReference>
<evidence type="ECO:0000313" key="9">
    <source>
        <dbReference type="EMBL" id="KAF2262658.1"/>
    </source>
</evidence>
<sequence>MGFFNRRSAPIDANTTTATGAHHDKPGVFSRRHHDTTTASRDQAWNSRPTFGQWIKATAFDIVSMAVMGAIGLGVYMADPAPSRSFAITFQDGEVVYPDFAYPLRHEIIPIWAAALLAALVPIVIFLICQVRVRSFWDVNNATIGLLYSLITAAVFQVFIKWLIGGLRPHFLAVCKPDASQTRAGNGFRQIMYDRSICTGDKSEINDSLESMPSGHTTAAFAGFVFLYLYLNAKLKVFANYHPAMWKLIALYAPVLGACLIGGALTIDEYHNWYDILAGAVIGTIMAFSAYRMVYASVWDFRFNHIPLLRHAPFVYGAGRSAFDGFHDAVWTRKAGWGTHDGSTWAGAPFDATEGPRGTMAQAATGAGASAGGAMRGSVNERGMHDGIVGNGHGHRYSIERRPVAGSRYGEHMV</sequence>
<feature type="transmembrane region" description="Helical" evidence="7">
    <location>
        <begin position="245"/>
        <end position="267"/>
    </location>
</feature>
<comment type="caution">
    <text evidence="9">The sequence shown here is derived from an EMBL/GenBank/DDBJ whole genome shotgun (WGS) entry which is preliminary data.</text>
</comment>
<dbReference type="Proteomes" id="UP000800093">
    <property type="component" value="Unassembled WGS sequence"/>
</dbReference>
<feature type="transmembrane region" description="Helical" evidence="7">
    <location>
        <begin position="141"/>
        <end position="164"/>
    </location>
</feature>